<evidence type="ECO:0000313" key="1">
    <source>
        <dbReference type="EMBL" id="DAD43555.1"/>
    </source>
</evidence>
<name>A0A822ZJD5_NELNU</name>
<keyword evidence="2" id="KW-1185">Reference proteome</keyword>
<evidence type="ECO:0000313" key="2">
    <source>
        <dbReference type="Proteomes" id="UP000607653"/>
    </source>
</evidence>
<reference evidence="1 2" key="1">
    <citation type="journal article" date="2020" name="Mol. Biol. Evol.">
        <title>Distinct Expression and Methylation Patterns for Genes with Different Fates following a Single Whole-Genome Duplication in Flowering Plants.</title>
        <authorList>
            <person name="Shi T."/>
            <person name="Rahmani R.S."/>
            <person name="Gugger P.F."/>
            <person name="Wang M."/>
            <person name="Li H."/>
            <person name="Zhang Y."/>
            <person name="Li Z."/>
            <person name="Wang Q."/>
            <person name="Van de Peer Y."/>
            <person name="Marchal K."/>
            <person name="Chen J."/>
        </authorList>
    </citation>
    <scope>NUCLEOTIDE SEQUENCE [LARGE SCALE GENOMIC DNA]</scope>
    <source>
        <tissue evidence="1">Leaf</tissue>
    </source>
</reference>
<dbReference type="AlphaFoldDB" id="A0A822ZJD5"/>
<proteinExistence type="predicted"/>
<dbReference type="Proteomes" id="UP000607653">
    <property type="component" value="Unassembled WGS sequence"/>
</dbReference>
<dbReference type="EMBL" id="DUZY01000006">
    <property type="protein sequence ID" value="DAD43555.1"/>
    <property type="molecule type" value="Genomic_DNA"/>
</dbReference>
<organism evidence="1 2">
    <name type="scientific">Nelumbo nucifera</name>
    <name type="common">Sacred lotus</name>
    <dbReference type="NCBI Taxonomy" id="4432"/>
    <lineage>
        <taxon>Eukaryota</taxon>
        <taxon>Viridiplantae</taxon>
        <taxon>Streptophyta</taxon>
        <taxon>Embryophyta</taxon>
        <taxon>Tracheophyta</taxon>
        <taxon>Spermatophyta</taxon>
        <taxon>Magnoliopsida</taxon>
        <taxon>Proteales</taxon>
        <taxon>Nelumbonaceae</taxon>
        <taxon>Nelumbo</taxon>
    </lineage>
</organism>
<sequence length="56" mass="6205">MAPELASMVSPEGLLQVDKMNRRQLTHDEVKSGRGLGWSAASGLHRISRKLLCKNM</sequence>
<protein>
    <submittedName>
        <fullName evidence="1">Uncharacterized protein</fullName>
    </submittedName>
</protein>
<comment type="caution">
    <text evidence="1">The sequence shown here is derived from an EMBL/GenBank/DDBJ whole genome shotgun (WGS) entry which is preliminary data.</text>
</comment>
<gene>
    <name evidence="1" type="ORF">HUJ06_001785</name>
</gene>
<accession>A0A822ZJD5</accession>